<evidence type="ECO:0000313" key="1">
    <source>
        <dbReference type="EMBL" id="MFC7370658.1"/>
    </source>
</evidence>
<dbReference type="RefSeq" id="WP_379746361.1">
    <property type="nucleotide sequence ID" value="NZ_JBHTCP010000004.1"/>
</dbReference>
<proteinExistence type="predicted"/>
<evidence type="ECO:0008006" key="3">
    <source>
        <dbReference type="Google" id="ProtNLM"/>
    </source>
</evidence>
<evidence type="ECO:0000313" key="2">
    <source>
        <dbReference type="Proteomes" id="UP001596549"/>
    </source>
</evidence>
<organism evidence="1 2">
    <name type="scientific">Fictibacillus iocasae</name>
    <dbReference type="NCBI Taxonomy" id="2715437"/>
    <lineage>
        <taxon>Bacteria</taxon>
        <taxon>Bacillati</taxon>
        <taxon>Bacillota</taxon>
        <taxon>Bacilli</taxon>
        <taxon>Bacillales</taxon>
        <taxon>Fictibacillaceae</taxon>
        <taxon>Fictibacillus</taxon>
    </lineage>
</organism>
<dbReference type="EMBL" id="JBHTCP010000004">
    <property type="protein sequence ID" value="MFC7370658.1"/>
    <property type="molecule type" value="Genomic_DNA"/>
</dbReference>
<protein>
    <recommendedName>
        <fullName evidence="3">Transposase</fullName>
    </recommendedName>
</protein>
<gene>
    <name evidence="1" type="ORF">ACFQPF_03100</name>
</gene>
<comment type="caution">
    <text evidence="1">The sequence shown here is derived from an EMBL/GenBank/DDBJ whole genome shotgun (WGS) entry which is preliminary data.</text>
</comment>
<name>A0ABW2NN89_9BACL</name>
<accession>A0ABW2NN89</accession>
<sequence length="93" mass="11008">MKTVSRISLKKRKEHEFTENDRIMLFITKFHLKSKRDKILTIKLLLAKGSNDMACQILRSSEYRLDFCELLEDDTVRSFYLDLNSAAKQYQTS</sequence>
<reference evidence="2" key="1">
    <citation type="journal article" date="2019" name="Int. J. Syst. Evol. Microbiol.">
        <title>The Global Catalogue of Microorganisms (GCM) 10K type strain sequencing project: providing services to taxonomists for standard genome sequencing and annotation.</title>
        <authorList>
            <consortium name="The Broad Institute Genomics Platform"/>
            <consortium name="The Broad Institute Genome Sequencing Center for Infectious Disease"/>
            <person name="Wu L."/>
            <person name="Ma J."/>
        </authorList>
    </citation>
    <scope>NUCLEOTIDE SEQUENCE [LARGE SCALE GENOMIC DNA]</scope>
    <source>
        <strain evidence="2">NBRC 106396</strain>
    </source>
</reference>
<dbReference type="Proteomes" id="UP001596549">
    <property type="component" value="Unassembled WGS sequence"/>
</dbReference>
<keyword evidence="2" id="KW-1185">Reference proteome</keyword>